<dbReference type="EMBL" id="LXEY01000012">
    <property type="protein sequence ID" value="OAV62373.1"/>
    <property type="molecule type" value="Genomic_DNA"/>
</dbReference>
<feature type="transmembrane region" description="Helical" evidence="1">
    <location>
        <begin position="53"/>
        <end position="75"/>
    </location>
</feature>
<evidence type="ECO:0000256" key="1">
    <source>
        <dbReference type="SAM" id="Phobius"/>
    </source>
</evidence>
<dbReference type="AlphaFoldDB" id="A0A1B7M1A2"/>
<keyword evidence="1" id="KW-1133">Transmembrane helix</keyword>
<evidence type="ECO:0000313" key="3">
    <source>
        <dbReference type="Proteomes" id="UP000078292"/>
    </source>
</evidence>
<keyword evidence="1" id="KW-0472">Membrane</keyword>
<dbReference type="Proteomes" id="UP000078292">
    <property type="component" value="Unassembled WGS sequence"/>
</dbReference>
<evidence type="ECO:0000313" key="2">
    <source>
        <dbReference type="EMBL" id="OAV62373.1"/>
    </source>
</evidence>
<sequence>MVKTFLYAGQALRLWNTRQVLVAVLASTVIGLLIGMATVLIPNPVFTRDIDPVWWNYPVWIMTSVASGMLLATYIQPATTVEQSDAPDATVRHGKLGMVGGFLSWFAVGCPVCNKLALIAFGYSGAITYFAPIQPLLGIAALLLTGIALVRRLKGQLLCEVSPSKYLMQSASQETENARV</sequence>
<feature type="transmembrane region" description="Helical" evidence="1">
    <location>
        <begin position="96"/>
        <end position="123"/>
    </location>
</feature>
<dbReference type="RefSeq" id="WP_043057083.1">
    <property type="nucleotide sequence ID" value="NZ_LXEY01000012.1"/>
</dbReference>
<name>A0A1B7M1A2_9MICC</name>
<accession>A0A1B7M1A2</accession>
<dbReference type="STRING" id="1837282.A6F49_06590"/>
<keyword evidence="1" id="KW-0812">Transmembrane</keyword>
<feature type="transmembrane region" description="Helical" evidence="1">
    <location>
        <begin position="129"/>
        <end position="150"/>
    </location>
</feature>
<dbReference type="OrthoDB" id="166777at2"/>
<organism evidence="2 3">
    <name type="scientific">Enteractinococcus helveticum</name>
    <dbReference type="NCBI Taxonomy" id="1837282"/>
    <lineage>
        <taxon>Bacteria</taxon>
        <taxon>Bacillati</taxon>
        <taxon>Actinomycetota</taxon>
        <taxon>Actinomycetes</taxon>
        <taxon>Micrococcales</taxon>
        <taxon>Micrococcaceae</taxon>
    </lineage>
</organism>
<protein>
    <submittedName>
        <fullName evidence="2">Uncharacterized protein</fullName>
    </submittedName>
</protein>
<reference evidence="2 3" key="1">
    <citation type="submission" date="2016-04" db="EMBL/GenBank/DDBJ databases">
        <title>First whole genome shotgun sequence of the bacterium Enteractinococcus sp. strain UASWS1574.</title>
        <authorList>
            <person name="Crovadore J."/>
            <person name="Chablais R."/>
            <person name="Lefort F."/>
        </authorList>
    </citation>
    <scope>NUCLEOTIDE SEQUENCE [LARGE SCALE GENOMIC DNA]</scope>
    <source>
        <strain evidence="2 3">UASWS1574</strain>
    </source>
</reference>
<proteinExistence type="predicted"/>
<comment type="caution">
    <text evidence="2">The sequence shown here is derived from an EMBL/GenBank/DDBJ whole genome shotgun (WGS) entry which is preliminary data.</text>
</comment>
<feature type="transmembrane region" description="Helical" evidence="1">
    <location>
        <begin position="20"/>
        <end position="41"/>
    </location>
</feature>
<gene>
    <name evidence="2" type="ORF">A6F49_06590</name>
</gene>
<keyword evidence="3" id="KW-1185">Reference proteome</keyword>